<keyword evidence="5" id="KW-1185">Reference proteome</keyword>
<feature type="region of interest" description="Disordered" evidence="1">
    <location>
        <begin position="137"/>
        <end position="161"/>
    </location>
</feature>
<evidence type="ECO:0000256" key="1">
    <source>
        <dbReference type="SAM" id="MobiDB-lite"/>
    </source>
</evidence>
<reference evidence="4 5" key="1">
    <citation type="submission" date="2020-08" db="EMBL/GenBank/DDBJ databases">
        <title>Genomic Encyclopedia of Type Strains, Phase IV (KMG-IV): sequencing the most valuable type-strain genomes for metagenomic binning, comparative biology and taxonomic classification.</title>
        <authorList>
            <person name="Goeker M."/>
        </authorList>
    </citation>
    <scope>NUCLEOTIDE SEQUENCE [LARGE SCALE GENOMIC DNA]</scope>
    <source>
        <strain evidence="4 5">DSM 27939</strain>
    </source>
</reference>
<evidence type="ECO:0000313" key="4">
    <source>
        <dbReference type="EMBL" id="MBB5363797.1"/>
    </source>
</evidence>
<dbReference type="EMBL" id="JACHFL010000007">
    <property type="protein sequence ID" value="MBB5363797.1"/>
    <property type="molecule type" value="Genomic_DNA"/>
</dbReference>
<dbReference type="AlphaFoldDB" id="A0A7W8NHA6"/>
<dbReference type="Pfam" id="PF09851">
    <property type="entry name" value="SHOCT"/>
    <property type="match status" value="1"/>
</dbReference>
<evidence type="ECO:0000259" key="3">
    <source>
        <dbReference type="Pfam" id="PF09851"/>
    </source>
</evidence>
<dbReference type="RefSeq" id="WP_221284202.1">
    <property type="nucleotide sequence ID" value="NZ_JACHFL010000007.1"/>
</dbReference>
<gene>
    <name evidence="4" type="ORF">HNQ08_002904</name>
</gene>
<dbReference type="InterPro" id="IPR018649">
    <property type="entry name" value="SHOCT"/>
</dbReference>
<sequence>MDVIINNPAPQTQYAPMVQAPAGYGPGYGPGYGYHTHGGPGFLLPLLLIGGLIFLRGRGKRRRWARRQHMQRLNMAGGASTTPENDWNLREDPREDMREMFRRGREKFFSDGALAIVRERYARGEINAEEYENLRRTLSEEGEHTGADLSRPNAGNDELKL</sequence>
<organism evidence="4 5">
    <name type="scientific">Deinococcus humi</name>
    <dbReference type="NCBI Taxonomy" id="662880"/>
    <lineage>
        <taxon>Bacteria</taxon>
        <taxon>Thermotogati</taxon>
        <taxon>Deinococcota</taxon>
        <taxon>Deinococci</taxon>
        <taxon>Deinococcales</taxon>
        <taxon>Deinococcaceae</taxon>
        <taxon>Deinococcus</taxon>
    </lineage>
</organism>
<keyword evidence="2" id="KW-0472">Membrane</keyword>
<keyword evidence="2" id="KW-0812">Transmembrane</keyword>
<dbReference type="Proteomes" id="UP000552709">
    <property type="component" value="Unassembled WGS sequence"/>
</dbReference>
<accession>A0A7W8NHA6</accession>
<proteinExistence type="predicted"/>
<evidence type="ECO:0000256" key="2">
    <source>
        <dbReference type="SAM" id="Phobius"/>
    </source>
</evidence>
<evidence type="ECO:0000313" key="5">
    <source>
        <dbReference type="Proteomes" id="UP000552709"/>
    </source>
</evidence>
<feature type="transmembrane region" description="Helical" evidence="2">
    <location>
        <begin position="38"/>
        <end position="57"/>
    </location>
</feature>
<keyword evidence="2" id="KW-1133">Transmembrane helix</keyword>
<comment type="caution">
    <text evidence="4">The sequence shown here is derived from an EMBL/GenBank/DDBJ whole genome shotgun (WGS) entry which is preliminary data.</text>
</comment>
<protein>
    <recommendedName>
        <fullName evidence="3">SHOCT domain-containing protein</fullName>
    </recommendedName>
</protein>
<name>A0A7W8NHA6_9DEIO</name>
<feature type="compositionally biased region" description="Basic and acidic residues" evidence="1">
    <location>
        <begin position="137"/>
        <end position="146"/>
    </location>
</feature>
<feature type="domain" description="SHOCT" evidence="3">
    <location>
        <begin position="113"/>
        <end position="138"/>
    </location>
</feature>